<keyword evidence="13" id="KW-1185">Reference proteome</keyword>
<name>A0A9P0VYX0_9ASCO</name>
<evidence type="ECO:0000313" key="13">
    <source>
        <dbReference type="Proteomes" id="UP000837801"/>
    </source>
</evidence>
<dbReference type="NCBIfam" id="TIGR00018">
    <property type="entry name" value="panC"/>
    <property type="match status" value="1"/>
</dbReference>
<keyword evidence="8" id="KW-0067">ATP-binding</keyword>
<dbReference type="FunFam" id="3.40.50.620:FF:000013">
    <property type="entry name" value="Pantothenate synthetase"/>
    <property type="match status" value="1"/>
</dbReference>
<keyword evidence="5 12" id="KW-0436">Ligase</keyword>
<evidence type="ECO:0000256" key="6">
    <source>
        <dbReference type="ARBA" id="ARBA00022655"/>
    </source>
</evidence>
<evidence type="ECO:0000313" key="12">
    <source>
        <dbReference type="EMBL" id="CAH2353441.1"/>
    </source>
</evidence>
<dbReference type="PANTHER" id="PTHR21299">
    <property type="entry name" value="CYTIDYLATE KINASE/PANTOATE-BETA-ALANINE LIGASE"/>
    <property type="match status" value="1"/>
</dbReference>
<comment type="similarity">
    <text evidence="2">Belongs to the pantothenate synthetase family.</text>
</comment>
<evidence type="ECO:0000256" key="4">
    <source>
        <dbReference type="ARBA" id="ARBA00015647"/>
    </source>
</evidence>
<dbReference type="AlphaFoldDB" id="A0A9P0VYX0"/>
<keyword evidence="7" id="KW-0547">Nucleotide-binding</keyword>
<evidence type="ECO:0000256" key="11">
    <source>
        <dbReference type="ARBA" id="ARBA00048258"/>
    </source>
</evidence>
<dbReference type="InterPro" id="IPR014729">
    <property type="entry name" value="Rossmann-like_a/b/a_fold"/>
</dbReference>
<dbReference type="OrthoDB" id="2020436at2759"/>
<reference evidence="12" key="1">
    <citation type="submission" date="2022-03" db="EMBL/GenBank/DDBJ databases">
        <authorList>
            <person name="Legras J.-L."/>
            <person name="Devillers H."/>
            <person name="Grondin C."/>
        </authorList>
    </citation>
    <scope>NUCLEOTIDE SEQUENCE</scope>
    <source>
        <strain evidence="12">CLIB 1423</strain>
    </source>
</reference>
<dbReference type="Gene3D" id="3.40.50.620">
    <property type="entry name" value="HUPs"/>
    <property type="match status" value="1"/>
</dbReference>
<evidence type="ECO:0000256" key="1">
    <source>
        <dbReference type="ARBA" id="ARBA00004990"/>
    </source>
</evidence>
<comment type="pathway">
    <text evidence="1">Cofactor biosynthesis; (R)-pantothenate biosynthesis; (R)-pantothenate from (R)-pantoate and beta-alanine: step 1/1.</text>
</comment>
<evidence type="ECO:0000256" key="5">
    <source>
        <dbReference type="ARBA" id="ARBA00022598"/>
    </source>
</evidence>
<sequence>MTASPQILRTVSQVRQWRLQRLLNRETVGFVPTMGALHAGHCSLISASLAENDHTVVSIFVNPSQFAPHEDLDAYPRTLESDLDKINTNFQATSKNVSAIFVPKVSEMYPSGINLDVSKQKGAFVSVLGVSEQLEGGARPQFFRGVATVVSKLLNVVTPETVYFGQKDAQQCVVIKNLVKDMLINTNVKVLPTLREQNGLAMSSRNAYLSTEVKDKSSMIFKGLEHGESIYNKSVSEGSKEVKSSVVLSDILSFYKSDSTSNFIVEYLNASHPETLEDLETIVPGVGAIVSTAVRVPREGGGETRLIDNIILK</sequence>
<comment type="caution">
    <text evidence="12">The sequence shown here is derived from an EMBL/GenBank/DDBJ whole genome shotgun (WGS) entry which is preliminary data.</text>
</comment>
<protein>
    <recommendedName>
        <fullName evidence="4">Pantoate--beta-alanine ligase</fullName>
        <ecNumber evidence="3">6.3.2.1</ecNumber>
    </recommendedName>
    <alternativeName>
        <fullName evidence="10">Pantoate-activating enzyme</fullName>
    </alternativeName>
    <alternativeName>
        <fullName evidence="9">Pantothenate synthetase</fullName>
    </alternativeName>
</protein>
<accession>A0A9P0VYX0</accession>
<dbReference type="InterPro" id="IPR003721">
    <property type="entry name" value="Pantoate_ligase"/>
</dbReference>
<dbReference type="Proteomes" id="UP000837801">
    <property type="component" value="Unassembled WGS sequence"/>
</dbReference>
<dbReference type="Gene3D" id="3.30.1300.10">
    <property type="entry name" value="Pantoate-beta-alanine ligase, C-terminal domain"/>
    <property type="match status" value="1"/>
</dbReference>
<dbReference type="EMBL" id="CAKXYY010000010">
    <property type="protein sequence ID" value="CAH2353441.1"/>
    <property type="molecule type" value="Genomic_DNA"/>
</dbReference>
<dbReference type="EC" id="6.3.2.1" evidence="3"/>
<gene>
    <name evidence="12" type="ORF">CLIB1423_10S05072</name>
</gene>
<dbReference type="Pfam" id="PF02569">
    <property type="entry name" value="Pantoate_ligase"/>
    <property type="match status" value="1"/>
</dbReference>
<dbReference type="GO" id="GO:0005524">
    <property type="term" value="F:ATP binding"/>
    <property type="evidence" value="ECO:0007669"/>
    <property type="project" value="UniProtKB-KW"/>
</dbReference>
<dbReference type="GO" id="GO:0015940">
    <property type="term" value="P:pantothenate biosynthetic process"/>
    <property type="evidence" value="ECO:0007669"/>
    <property type="project" value="UniProtKB-KW"/>
</dbReference>
<evidence type="ECO:0000256" key="7">
    <source>
        <dbReference type="ARBA" id="ARBA00022741"/>
    </source>
</evidence>
<dbReference type="HAMAP" id="MF_00158">
    <property type="entry name" value="PanC"/>
    <property type="match status" value="1"/>
</dbReference>
<proteinExistence type="inferred from homology"/>
<dbReference type="CDD" id="cd00560">
    <property type="entry name" value="PanC"/>
    <property type="match status" value="1"/>
</dbReference>
<comment type="catalytic activity">
    <reaction evidence="11">
        <text>(R)-pantoate + beta-alanine + ATP = (R)-pantothenate + AMP + diphosphate + H(+)</text>
        <dbReference type="Rhea" id="RHEA:10912"/>
        <dbReference type="ChEBI" id="CHEBI:15378"/>
        <dbReference type="ChEBI" id="CHEBI:15980"/>
        <dbReference type="ChEBI" id="CHEBI:29032"/>
        <dbReference type="ChEBI" id="CHEBI:30616"/>
        <dbReference type="ChEBI" id="CHEBI:33019"/>
        <dbReference type="ChEBI" id="CHEBI:57966"/>
        <dbReference type="ChEBI" id="CHEBI:456215"/>
        <dbReference type="EC" id="6.3.2.1"/>
    </reaction>
</comment>
<evidence type="ECO:0000256" key="10">
    <source>
        <dbReference type="ARBA" id="ARBA00032806"/>
    </source>
</evidence>
<evidence type="ECO:0000256" key="9">
    <source>
        <dbReference type="ARBA" id="ARBA00029902"/>
    </source>
</evidence>
<keyword evidence="6" id="KW-0566">Pantothenate biosynthesis</keyword>
<evidence type="ECO:0000256" key="8">
    <source>
        <dbReference type="ARBA" id="ARBA00022840"/>
    </source>
</evidence>
<dbReference type="PANTHER" id="PTHR21299:SF1">
    <property type="entry name" value="PANTOATE--BETA-ALANINE LIGASE"/>
    <property type="match status" value="1"/>
</dbReference>
<dbReference type="SUPFAM" id="SSF52374">
    <property type="entry name" value="Nucleotidylyl transferase"/>
    <property type="match status" value="1"/>
</dbReference>
<evidence type="ECO:0000256" key="3">
    <source>
        <dbReference type="ARBA" id="ARBA00012219"/>
    </source>
</evidence>
<evidence type="ECO:0000256" key="2">
    <source>
        <dbReference type="ARBA" id="ARBA00009256"/>
    </source>
</evidence>
<dbReference type="GO" id="GO:0004592">
    <property type="term" value="F:pantoate-beta-alanine ligase activity"/>
    <property type="evidence" value="ECO:0007669"/>
    <property type="project" value="UniProtKB-EC"/>
</dbReference>
<organism evidence="12 13">
    <name type="scientific">[Candida] railenensis</name>
    <dbReference type="NCBI Taxonomy" id="45579"/>
    <lineage>
        <taxon>Eukaryota</taxon>
        <taxon>Fungi</taxon>
        <taxon>Dikarya</taxon>
        <taxon>Ascomycota</taxon>
        <taxon>Saccharomycotina</taxon>
        <taxon>Pichiomycetes</taxon>
        <taxon>Debaryomycetaceae</taxon>
        <taxon>Kurtzmaniella</taxon>
    </lineage>
</organism>
<dbReference type="InterPro" id="IPR042176">
    <property type="entry name" value="Pantoate_ligase_C"/>
</dbReference>